<feature type="coiled-coil region" evidence="1">
    <location>
        <begin position="171"/>
        <end position="206"/>
    </location>
</feature>
<sequence>MAPFRWPKIEHGLALVKEYTESRPSKPDEWDEVAKRLSVVFHSEVKGRGCREHLDLLIKKHKANEKKALKRSGTEEEYSELVQLLEDVTTYQSDPATKKISVPKRKDELDREKGLQMRNAAMVTHAKRKLSTRTTDDEDDDNVPVDHDDAPGKKTRKAKRRVGASQLLTYLSNKQEDTVKLKQRKLDMEERKLELEEKKLNLEREKWDHMFKKQFN</sequence>
<protein>
    <submittedName>
        <fullName evidence="3">Uncharacterized protein</fullName>
    </submittedName>
</protein>
<organism evidence="3 4">
    <name type="scientific">Acropora cervicornis</name>
    <name type="common">Staghorn coral</name>
    <dbReference type="NCBI Taxonomy" id="6130"/>
    <lineage>
        <taxon>Eukaryota</taxon>
        <taxon>Metazoa</taxon>
        <taxon>Cnidaria</taxon>
        <taxon>Anthozoa</taxon>
        <taxon>Hexacorallia</taxon>
        <taxon>Scleractinia</taxon>
        <taxon>Astrocoeniina</taxon>
        <taxon>Acroporidae</taxon>
        <taxon>Acropora</taxon>
    </lineage>
</organism>
<dbReference type="PANTHER" id="PTHR37558">
    <property type="entry name" value="HTH CENPB-TYPE DOMAIN-CONTAINING PROTEIN"/>
    <property type="match status" value="1"/>
</dbReference>
<dbReference type="AlphaFoldDB" id="A0AAD9QIL2"/>
<evidence type="ECO:0000256" key="1">
    <source>
        <dbReference type="SAM" id="Coils"/>
    </source>
</evidence>
<feature type="region of interest" description="Disordered" evidence="2">
    <location>
        <begin position="124"/>
        <end position="161"/>
    </location>
</feature>
<evidence type="ECO:0000313" key="4">
    <source>
        <dbReference type="Proteomes" id="UP001249851"/>
    </source>
</evidence>
<reference evidence="3" key="2">
    <citation type="journal article" date="2023" name="Science">
        <title>Genomic signatures of disease resistance in endangered staghorn corals.</title>
        <authorList>
            <person name="Vollmer S.V."/>
            <person name="Selwyn J.D."/>
            <person name="Despard B.A."/>
            <person name="Roesel C.L."/>
        </authorList>
    </citation>
    <scope>NUCLEOTIDE SEQUENCE</scope>
    <source>
        <strain evidence="3">K2</strain>
    </source>
</reference>
<dbReference type="Proteomes" id="UP001249851">
    <property type="component" value="Unassembled WGS sequence"/>
</dbReference>
<dbReference type="PANTHER" id="PTHR37558:SF1">
    <property type="entry name" value="HTH CENPB-TYPE DOMAIN-CONTAINING PROTEIN"/>
    <property type="match status" value="1"/>
</dbReference>
<keyword evidence="4" id="KW-1185">Reference proteome</keyword>
<reference evidence="3" key="1">
    <citation type="journal article" date="2023" name="G3 (Bethesda)">
        <title>Whole genome assembly and annotation of the endangered Caribbean coral Acropora cervicornis.</title>
        <authorList>
            <person name="Selwyn J.D."/>
            <person name="Vollmer S.V."/>
        </authorList>
    </citation>
    <scope>NUCLEOTIDE SEQUENCE</scope>
    <source>
        <strain evidence="3">K2</strain>
    </source>
</reference>
<dbReference type="EMBL" id="JARQWQ010000031">
    <property type="protein sequence ID" value="KAK2561960.1"/>
    <property type="molecule type" value="Genomic_DNA"/>
</dbReference>
<evidence type="ECO:0000313" key="3">
    <source>
        <dbReference type="EMBL" id="KAK2561960.1"/>
    </source>
</evidence>
<accession>A0AAD9QIL2</accession>
<comment type="caution">
    <text evidence="3">The sequence shown here is derived from an EMBL/GenBank/DDBJ whole genome shotgun (WGS) entry which is preliminary data.</text>
</comment>
<name>A0AAD9QIL2_ACRCE</name>
<proteinExistence type="predicted"/>
<keyword evidence="1" id="KW-0175">Coiled coil</keyword>
<gene>
    <name evidence="3" type="ORF">P5673_015387</name>
</gene>
<evidence type="ECO:0000256" key="2">
    <source>
        <dbReference type="SAM" id="MobiDB-lite"/>
    </source>
</evidence>